<protein>
    <recommendedName>
        <fullName evidence="2">Alpha/beta hydrolase fold-3 domain-containing protein</fullName>
    </recommendedName>
</protein>
<dbReference type="Proteomes" id="UP000284842">
    <property type="component" value="Unassembled WGS sequence"/>
</dbReference>
<organism evidence="3 4">
    <name type="scientific">Panaeolus cyanescens</name>
    <dbReference type="NCBI Taxonomy" id="181874"/>
    <lineage>
        <taxon>Eukaryota</taxon>
        <taxon>Fungi</taxon>
        <taxon>Dikarya</taxon>
        <taxon>Basidiomycota</taxon>
        <taxon>Agaricomycotina</taxon>
        <taxon>Agaricomycetes</taxon>
        <taxon>Agaricomycetidae</taxon>
        <taxon>Agaricales</taxon>
        <taxon>Agaricineae</taxon>
        <taxon>Galeropsidaceae</taxon>
        <taxon>Panaeolus</taxon>
    </lineage>
</organism>
<reference evidence="3 4" key="1">
    <citation type="journal article" date="2018" name="Evol. Lett.">
        <title>Horizontal gene cluster transfer increased hallucinogenic mushroom diversity.</title>
        <authorList>
            <person name="Reynolds H.T."/>
            <person name="Vijayakumar V."/>
            <person name="Gluck-Thaler E."/>
            <person name="Korotkin H.B."/>
            <person name="Matheny P.B."/>
            <person name="Slot J.C."/>
        </authorList>
    </citation>
    <scope>NUCLEOTIDE SEQUENCE [LARGE SCALE GENOMIC DNA]</scope>
    <source>
        <strain evidence="3 4">2629</strain>
    </source>
</reference>
<dbReference type="InterPro" id="IPR050300">
    <property type="entry name" value="GDXG_lipolytic_enzyme"/>
</dbReference>
<dbReference type="Gene3D" id="3.40.50.1820">
    <property type="entry name" value="alpha/beta hydrolase"/>
    <property type="match status" value="1"/>
</dbReference>
<dbReference type="PANTHER" id="PTHR48081:SF31">
    <property type="entry name" value="STERYL ACETYL HYDROLASE MUG81-RELATED"/>
    <property type="match status" value="1"/>
</dbReference>
<dbReference type="GO" id="GO:0016787">
    <property type="term" value="F:hydrolase activity"/>
    <property type="evidence" value="ECO:0007669"/>
    <property type="project" value="UniProtKB-KW"/>
</dbReference>
<proteinExistence type="predicted"/>
<keyword evidence="4" id="KW-1185">Reference proteome</keyword>
<evidence type="ECO:0000256" key="1">
    <source>
        <dbReference type="ARBA" id="ARBA00022801"/>
    </source>
</evidence>
<dbReference type="InterPro" id="IPR029058">
    <property type="entry name" value="AB_hydrolase_fold"/>
</dbReference>
<evidence type="ECO:0000313" key="4">
    <source>
        <dbReference type="Proteomes" id="UP000284842"/>
    </source>
</evidence>
<evidence type="ECO:0000259" key="2">
    <source>
        <dbReference type="Pfam" id="PF07859"/>
    </source>
</evidence>
<keyword evidence="1" id="KW-0378">Hydrolase</keyword>
<dbReference type="PANTHER" id="PTHR48081">
    <property type="entry name" value="AB HYDROLASE SUPERFAMILY PROTEIN C4A8.06C"/>
    <property type="match status" value="1"/>
</dbReference>
<dbReference type="AlphaFoldDB" id="A0A409W1F4"/>
<sequence>MGDSAGGNLVAQLLSHILHPVPSLGYDIVDIPIINPEIKLGGVFVLSPWANIIPDEMKTHNGGTWKTNHKYDIVTKSTLAYVGNRVLEAVRRRPAVLEVLYPYLTHAGMRKDWWDGLEQRVGRVLVSAGEFEVMRDDIVEFGRVLGRVHRDVEVMVVEGGVHDDPMFDFLYGDEVEKEARRELKRIVKWTRDVFCSL</sequence>
<name>A0A409W1F4_9AGAR</name>
<gene>
    <name evidence="3" type="ORF">CVT24_004544</name>
</gene>
<comment type="caution">
    <text evidence="3">The sequence shown here is derived from an EMBL/GenBank/DDBJ whole genome shotgun (WGS) entry which is preliminary data.</text>
</comment>
<dbReference type="SUPFAM" id="SSF53474">
    <property type="entry name" value="alpha/beta-Hydrolases"/>
    <property type="match status" value="1"/>
</dbReference>
<dbReference type="OrthoDB" id="2152029at2759"/>
<dbReference type="EMBL" id="NHTK01005875">
    <property type="protein sequence ID" value="PPQ72325.1"/>
    <property type="molecule type" value="Genomic_DNA"/>
</dbReference>
<accession>A0A409W1F4</accession>
<feature type="domain" description="Alpha/beta hydrolase fold-3" evidence="2">
    <location>
        <begin position="1"/>
        <end position="163"/>
    </location>
</feature>
<dbReference type="Pfam" id="PF07859">
    <property type="entry name" value="Abhydrolase_3"/>
    <property type="match status" value="1"/>
</dbReference>
<dbReference type="InterPro" id="IPR013094">
    <property type="entry name" value="AB_hydrolase_3"/>
</dbReference>
<evidence type="ECO:0000313" key="3">
    <source>
        <dbReference type="EMBL" id="PPQ72325.1"/>
    </source>
</evidence>
<dbReference type="STRING" id="181874.A0A409W1F4"/>
<dbReference type="InParanoid" id="A0A409W1F4"/>